<keyword evidence="5 6" id="KW-0472">Membrane</keyword>
<feature type="transmembrane region" description="Helical" evidence="6">
    <location>
        <begin position="358"/>
        <end position="382"/>
    </location>
</feature>
<dbReference type="GO" id="GO:0005886">
    <property type="term" value="C:plasma membrane"/>
    <property type="evidence" value="ECO:0007669"/>
    <property type="project" value="UniProtKB-SubCell"/>
</dbReference>
<feature type="transmembrane region" description="Helical" evidence="6">
    <location>
        <begin position="420"/>
        <end position="438"/>
    </location>
</feature>
<feature type="transmembrane region" description="Helical" evidence="6">
    <location>
        <begin position="444"/>
        <end position="464"/>
    </location>
</feature>
<evidence type="ECO:0000256" key="6">
    <source>
        <dbReference type="SAM" id="Phobius"/>
    </source>
</evidence>
<evidence type="ECO:0000256" key="4">
    <source>
        <dbReference type="ARBA" id="ARBA00022989"/>
    </source>
</evidence>
<evidence type="ECO:0000256" key="1">
    <source>
        <dbReference type="ARBA" id="ARBA00004651"/>
    </source>
</evidence>
<dbReference type="CDD" id="cd07731">
    <property type="entry name" value="ComA-like_MBL-fold"/>
    <property type="match status" value="1"/>
</dbReference>
<dbReference type="InterPro" id="IPR001279">
    <property type="entry name" value="Metallo-B-lactamas"/>
</dbReference>
<dbReference type="SUPFAM" id="SSF56281">
    <property type="entry name" value="Metallo-hydrolase/oxidoreductase"/>
    <property type="match status" value="1"/>
</dbReference>
<keyword evidence="4 6" id="KW-1133">Transmembrane helix</keyword>
<evidence type="ECO:0000256" key="5">
    <source>
        <dbReference type="ARBA" id="ARBA00023136"/>
    </source>
</evidence>
<feature type="transmembrane region" description="Helical" evidence="6">
    <location>
        <begin position="31"/>
        <end position="50"/>
    </location>
</feature>
<accession>A0A6J5ZUQ3</accession>
<dbReference type="Gene3D" id="3.60.15.10">
    <property type="entry name" value="Ribonuclease Z/Hydroxyacylglutathione hydrolase-like"/>
    <property type="match status" value="1"/>
</dbReference>
<keyword evidence="2" id="KW-1003">Cell membrane</keyword>
<keyword evidence="3 6" id="KW-0812">Transmembrane</keyword>
<dbReference type="SMART" id="SM00849">
    <property type="entry name" value="Lactamase_B"/>
    <property type="match status" value="1"/>
</dbReference>
<dbReference type="NCBIfam" id="TIGR00360">
    <property type="entry name" value="ComEC_N-term"/>
    <property type="match status" value="1"/>
</dbReference>
<dbReference type="PANTHER" id="PTHR30619">
    <property type="entry name" value="DNA INTERNALIZATION/COMPETENCE PROTEIN COMEC/REC2"/>
    <property type="match status" value="1"/>
</dbReference>
<name>A0A6J5ZUQ3_9ZZZZ</name>
<evidence type="ECO:0000256" key="2">
    <source>
        <dbReference type="ARBA" id="ARBA00022475"/>
    </source>
</evidence>
<proteinExistence type="predicted"/>
<reference evidence="8" key="1">
    <citation type="submission" date="2020-05" db="EMBL/GenBank/DDBJ databases">
        <authorList>
            <person name="Chiriac C."/>
            <person name="Salcher M."/>
            <person name="Ghai R."/>
            <person name="Kavagutti S V."/>
        </authorList>
    </citation>
    <scope>NUCLEOTIDE SEQUENCE</scope>
</reference>
<dbReference type="PANTHER" id="PTHR30619:SF1">
    <property type="entry name" value="RECOMBINATION PROTEIN 2"/>
    <property type="match status" value="1"/>
</dbReference>
<feature type="transmembrane region" description="Helical" evidence="6">
    <location>
        <begin position="258"/>
        <end position="278"/>
    </location>
</feature>
<evidence type="ECO:0000259" key="7">
    <source>
        <dbReference type="SMART" id="SM00849"/>
    </source>
</evidence>
<dbReference type="AlphaFoldDB" id="A0A6J5ZUQ3"/>
<dbReference type="InterPro" id="IPR052159">
    <property type="entry name" value="Competence_DNA_uptake"/>
</dbReference>
<feature type="transmembrane region" description="Helical" evidence="6">
    <location>
        <begin position="225"/>
        <end position="246"/>
    </location>
</feature>
<evidence type="ECO:0000313" key="8">
    <source>
        <dbReference type="EMBL" id="CAB4346454.1"/>
    </source>
</evidence>
<dbReference type="InterPro" id="IPR004477">
    <property type="entry name" value="ComEC_N"/>
</dbReference>
<comment type="subcellular location">
    <subcellularLocation>
        <location evidence="1">Cell membrane</location>
        <topology evidence="1">Multi-pass membrane protein</topology>
    </subcellularLocation>
</comment>
<organism evidence="8">
    <name type="scientific">freshwater metagenome</name>
    <dbReference type="NCBI Taxonomy" id="449393"/>
    <lineage>
        <taxon>unclassified sequences</taxon>
        <taxon>metagenomes</taxon>
        <taxon>ecological metagenomes</taxon>
    </lineage>
</organism>
<dbReference type="EMBL" id="CAESAO010000146">
    <property type="protein sequence ID" value="CAB4346454.1"/>
    <property type="molecule type" value="Genomic_DNA"/>
</dbReference>
<protein>
    <submittedName>
        <fullName evidence="8">Unannotated protein</fullName>
    </submittedName>
</protein>
<feature type="transmembrane region" description="Helical" evidence="6">
    <location>
        <begin position="324"/>
        <end position="346"/>
    </location>
</feature>
<dbReference type="Pfam" id="PF03772">
    <property type="entry name" value="Competence"/>
    <property type="match status" value="1"/>
</dbReference>
<feature type="transmembrane region" description="Helical" evidence="6">
    <location>
        <begin position="299"/>
        <end position="318"/>
    </location>
</feature>
<sequence>MTAAGEVLRDHPRHLLACSLATGLALGWRSALLLVALLLAVAVVVCLAALPGWLALALVAMLIGGGALASLRLHSLEATQLAPLIGHAVSSEVTFTQAPRAGRFGWSASGQLRGEPILVRGNAKAPSLSIGEIANVGGSLQPLSPDDGWLVAQHVRAILRLSWIAPSQRRRGGVVGLIDSVRTRATAALSAQLPPTEAGLLRGMTLGDDSAMPTELRDAMRRSGLGHLVAASGANVALLVVLVFGLGGALGAPRSARLAIALLAVGLYVPLAGSGASIQRAGVMGVAGLVAAIASRPSSRWYALLLAAVVTLLLDPLAAEQPGWQLSFAAVAAIGLLAAPLRSLLLSWRVPQLISEPLALTAAATLGSAPVAAATFGTLSLVSLPANLAAAAIVAPVTWLGMLAALIGQLSTTLSAPFAWLAYWPLGAIVAIARFSAALPAAQIAAGGPAVAAGCVGLALFVRFGRGRRYAFPLASLCAAVLIGAVAIAGHRSVLAAPAPGSVRVSFLDVGQGDATLLQSGGHAALVDTGPPGSGVVDRLREAGVERLDLLVATHAQADHLGAADEVLDSVPVAALLDGRDGVVEAEGAAMAASAGRHHVPLISPAAGDSIRVGSFVLDIRSPAAGTRSAAGADPNQRAVVIVAGAPGVTLLLTADAESDVLAPLGLPPVDILKVSHHGSVDQGLPALLQQLNPRLAVIEVGAGNSYGHPTAQTLDALNKAGVETRRTDKDGTVRIDVDRSGLHVQRPT</sequence>
<feature type="transmembrane region" description="Helical" evidence="6">
    <location>
        <begin position="471"/>
        <end position="490"/>
    </location>
</feature>
<feature type="domain" description="Metallo-beta-lactamase" evidence="7">
    <location>
        <begin position="512"/>
        <end position="705"/>
    </location>
</feature>
<gene>
    <name evidence="8" type="ORF">UFOPK3522_01371</name>
</gene>
<dbReference type="Pfam" id="PF00753">
    <property type="entry name" value="Lactamase_B"/>
    <property type="match status" value="1"/>
</dbReference>
<evidence type="ECO:0000256" key="3">
    <source>
        <dbReference type="ARBA" id="ARBA00022692"/>
    </source>
</evidence>
<feature type="transmembrane region" description="Helical" evidence="6">
    <location>
        <begin position="56"/>
        <end position="73"/>
    </location>
</feature>
<dbReference type="InterPro" id="IPR036866">
    <property type="entry name" value="RibonucZ/Hydroxyglut_hydro"/>
</dbReference>
<feature type="transmembrane region" description="Helical" evidence="6">
    <location>
        <begin position="388"/>
        <end position="408"/>
    </location>
</feature>
<dbReference type="InterPro" id="IPR035681">
    <property type="entry name" value="ComA-like_MBL"/>
</dbReference>